<dbReference type="Proteomes" id="UP001360560">
    <property type="component" value="Unassembled WGS sequence"/>
</dbReference>
<feature type="region of interest" description="Disordered" evidence="1">
    <location>
        <begin position="19"/>
        <end position="90"/>
    </location>
</feature>
<sequence>MVLHNNKWDRRAKYKYMKKHGLLKKQQEQLQEQTQEKEQDQQSGSQHAFCEEEIILKESNEDSDTNQENLEGNSPALLQDDMLLQSDEEDKDDEEFLRYARLTKNIKHSYNIEKKDKEAFKIPPGKKLEELDFDSLAKLDLGSSGDEDEHKFNRPTKQLSQNEAGDFEELQKKIEKDKLFRKIKSKFATNQISSNYENNPDEEKFEVNLEELLGSAAKLPTDKTNKYEANNDIFSMDFKNIAEKQKEKPRQQEKQKRKAIKRTENIDNEEKLLDDLLGL</sequence>
<gene>
    <name evidence="2" type="ORF">DASC09_000860</name>
</gene>
<dbReference type="RefSeq" id="XP_064849761.1">
    <property type="nucleotide sequence ID" value="XM_064993689.1"/>
</dbReference>
<proteinExistence type="predicted"/>
<reference evidence="2 3" key="1">
    <citation type="journal article" date="2023" name="Elife">
        <title>Identification of key yeast species and microbe-microbe interactions impacting larval growth of Drosophila in the wild.</title>
        <authorList>
            <person name="Mure A."/>
            <person name="Sugiura Y."/>
            <person name="Maeda R."/>
            <person name="Honda K."/>
            <person name="Sakurai N."/>
            <person name="Takahashi Y."/>
            <person name="Watada M."/>
            <person name="Katoh T."/>
            <person name="Gotoh A."/>
            <person name="Gotoh Y."/>
            <person name="Taniguchi I."/>
            <person name="Nakamura K."/>
            <person name="Hayashi T."/>
            <person name="Katayama T."/>
            <person name="Uemura T."/>
            <person name="Hattori Y."/>
        </authorList>
    </citation>
    <scope>NUCLEOTIDE SEQUENCE [LARGE SCALE GENOMIC DNA]</scope>
    <source>
        <strain evidence="2 3">SC-9</strain>
    </source>
</reference>
<dbReference type="EMBL" id="BTFZ01000001">
    <property type="protein sequence ID" value="GMM32761.1"/>
    <property type="molecule type" value="Genomic_DNA"/>
</dbReference>
<evidence type="ECO:0000313" key="3">
    <source>
        <dbReference type="Proteomes" id="UP001360560"/>
    </source>
</evidence>
<evidence type="ECO:0000313" key="2">
    <source>
        <dbReference type="EMBL" id="GMM32761.1"/>
    </source>
</evidence>
<dbReference type="AlphaFoldDB" id="A0AAV5QDX0"/>
<organism evidence="2 3">
    <name type="scientific">Saccharomycopsis crataegensis</name>
    <dbReference type="NCBI Taxonomy" id="43959"/>
    <lineage>
        <taxon>Eukaryota</taxon>
        <taxon>Fungi</taxon>
        <taxon>Dikarya</taxon>
        <taxon>Ascomycota</taxon>
        <taxon>Saccharomycotina</taxon>
        <taxon>Saccharomycetes</taxon>
        <taxon>Saccharomycopsidaceae</taxon>
        <taxon>Saccharomycopsis</taxon>
    </lineage>
</organism>
<keyword evidence="3" id="KW-1185">Reference proteome</keyword>
<accession>A0AAV5QDX0</accession>
<feature type="region of interest" description="Disordered" evidence="1">
    <location>
        <begin position="140"/>
        <end position="160"/>
    </location>
</feature>
<feature type="compositionally biased region" description="Basic and acidic residues" evidence="1">
    <location>
        <begin position="242"/>
        <end position="254"/>
    </location>
</feature>
<dbReference type="GeneID" id="90070740"/>
<name>A0AAV5QDX0_9ASCO</name>
<evidence type="ECO:0000256" key="1">
    <source>
        <dbReference type="SAM" id="MobiDB-lite"/>
    </source>
</evidence>
<comment type="caution">
    <text evidence="2">The sequence shown here is derived from an EMBL/GenBank/DDBJ whole genome shotgun (WGS) entry which is preliminary data.</text>
</comment>
<protein>
    <submittedName>
        <fullName evidence="2">Uncharacterized protein</fullName>
    </submittedName>
</protein>
<feature type="region of interest" description="Disordered" evidence="1">
    <location>
        <begin position="242"/>
        <end position="262"/>
    </location>
</feature>